<keyword evidence="1" id="KW-0472">Membrane</keyword>
<gene>
    <name evidence="2" type="ORF">GTP38_14475</name>
</gene>
<evidence type="ECO:0000313" key="2">
    <source>
        <dbReference type="EMBL" id="MYM35538.1"/>
    </source>
</evidence>
<comment type="caution">
    <text evidence="2">The sequence shown here is derived from an EMBL/GenBank/DDBJ whole genome shotgun (WGS) entry which is preliminary data.</text>
</comment>
<evidence type="ECO:0000313" key="3">
    <source>
        <dbReference type="Proteomes" id="UP000449678"/>
    </source>
</evidence>
<name>A0ABW9V859_9BURK</name>
<dbReference type="Proteomes" id="UP000449678">
    <property type="component" value="Unassembled WGS sequence"/>
</dbReference>
<evidence type="ECO:0000256" key="1">
    <source>
        <dbReference type="SAM" id="Phobius"/>
    </source>
</evidence>
<proteinExistence type="predicted"/>
<keyword evidence="3" id="KW-1185">Reference proteome</keyword>
<dbReference type="RefSeq" id="WP_160990898.1">
    <property type="nucleotide sequence ID" value="NZ_WWCO01000008.1"/>
</dbReference>
<sequence length="48" mass="5175">MRFPTIHRGMARFIGDDDGASLMEYALVAALASVIIIIAILAVLNSRT</sequence>
<keyword evidence="1" id="KW-1133">Transmembrane helix</keyword>
<keyword evidence="1" id="KW-0812">Transmembrane</keyword>
<protein>
    <recommendedName>
        <fullName evidence="4">Flp family type IVb pilin</fullName>
    </recommendedName>
</protein>
<evidence type="ECO:0008006" key="4">
    <source>
        <dbReference type="Google" id="ProtNLM"/>
    </source>
</evidence>
<feature type="transmembrane region" description="Helical" evidence="1">
    <location>
        <begin position="25"/>
        <end position="44"/>
    </location>
</feature>
<organism evidence="2 3">
    <name type="scientific">Duganella lactea</name>
    <dbReference type="NCBI Taxonomy" id="2692173"/>
    <lineage>
        <taxon>Bacteria</taxon>
        <taxon>Pseudomonadati</taxon>
        <taxon>Pseudomonadota</taxon>
        <taxon>Betaproteobacteria</taxon>
        <taxon>Burkholderiales</taxon>
        <taxon>Oxalobacteraceae</taxon>
        <taxon>Telluria group</taxon>
        <taxon>Duganella</taxon>
    </lineage>
</organism>
<accession>A0ABW9V859</accession>
<reference evidence="2 3" key="1">
    <citation type="submission" date="2019-12" db="EMBL/GenBank/DDBJ databases">
        <title>Novel species isolated from a subtropical stream in China.</title>
        <authorList>
            <person name="Lu H."/>
        </authorList>
    </citation>
    <scope>NUCLEOTIDE SEQUENCE [LARGE SCALE GENOMIC DNA]</scope>
    <source>
        <strain evidence="2 3">FT94W</strain>
    </source>
</reference>
<dbReference type="EMBL" id="WWCO01000008">
    <property type="protein sequence ID" value="MYM35538.1"/>
    <property type="molecule type" value="Genomic_DNA"/>
</dbReference>